<comment type="caution">
    <text evidence="7">The sequence shown here is derived from an EMBL/GenBank/DDBJ whole genome shotgun (WGS) entry which is preliminary data.</text>
</comment>
<dbReference type="SMART" id="SM00054">
    <property type="entry name" value="EFh"/>
    <property type="match status" value="4"/>
</dbReference>
<dbReference type="PROSITE" id="PS00018">
    <property type="entry name" value="EF_HAND_1"/>
    <property type="match status" value="4"/>
</dbReference>
<dbReference type="FunFam" id="1.10.238.10:FF:000001">
    <property type="entry name" value="Calmodulin 1"/>
    <property type="match status" value="1"/>
</dbReference>
<feature type="domain" description="EF-hand" evidence="6">
    <location>
        <begin position="179"/>
        <end position="214"/>
    </location>
</feature>
<keyword evidence="1" id="KW-0479">Metal-binding</keyword>
<dbReference type="AlphaFoldDB" id="A0AAV6IQ61"/>
<evidence type="ECO:0000313" key="8">
    <source>
        <dbReference type="Proteomes" id="UP000823749"/>
    </source>
</evidence>
<evidence type="ECO:0000256" key="2">
    <source>
        <dbReference type="ARBA" id="ARBA00022737"/>
    </source>
</evidence>
<dbReference type="Proteomes" id="UP000823749">
    <property type="component" value="Chromosome 9"/>
</dbReference>
<keyword evidence="5" id="KW-0472">Membrane</keyword>
<dbReference type="InterPro" id="IPR011992">
    <property type="entry name" value="EF-hand-dom_pair"/>
</dbReference>
<dbReference type="GO" id="GO:0005509">
    <property type="term" value="F:calcium ion binding"/>
    <property type="evidence" value="ECO:0007669"/>
    <property type="project" value="InterPro"/>
</dbReference>
<dbReference type="Gene3D" id="1.10.238.10">
    <property type="entry name" value="EF-hand"/>
    <property type="match status" value="2"/>
</dbReference>
<feature type="compositionally biased region" description="Low complexity" evidence="4">
    <location>
        <begin position="41"/>
        <end position="50"/>
    </location>
</feature>
<dbReference type="PANTHER" id="PTHR10891">
    <property type="entry name" value="EF-HAND CALCIUM-BINDING DOMAIN CONTAINING PROTEIN"/>
    <property type="match status" value="1"/>
</dbReference>
<evidence type="ECO:0000256" key="5">
    <source>
        <dbReference type="SAM" id="Phobius"/>
    </source>
</evidence>
<sequence>MTSIVVRIFLLYNLLNTALLYFIPKKLRTYLPTSWYHQQTPTTTTTNKTTIPPPPPPQPSAAQTLRRMDSGELRRVFQMFDKNGDQKITREELNGSLENMGIFISDQDLTQMIERVDENGDGCVDYEEFGALYNSIMDGRDEGEEDVREAFDVFDKNGDGFIAAEELESVMAALGLERRAVEDCQRMIMKVDGDGDGMVSFDEFKEMMRGGGGGFDALS</sequence>
<keyword evidence="2" id="KW-0677">Repeat</keyword>
<proteinExistence type="predicted"/>
<dbReference type="Pfam" id="PF13499">
    <property type="entry name" value="EF-hand_7"/>
    <property type="match status" value="2"/>
</dbReference>
<organism evidence="7 8">
    <name type="scientific">Rhododendron griersonianum</name>
    <dbReference type="NCBI Taxonomy" id="479676"/>
    <lineage>
        <taxon>Eukaryota</taxon>
        <taxon>Viridiplantae</taxon>
        <taxon>Streptophyta</taxon>
        <taxon>Embryophyta</taxon>
        <taxon>Tracheophyta</taxon>
        <taxon>Spermatophyta</taxon>
        <taxon>Magnoliopsida</taxon>
        <taxon>eudicotyledons</taxon>
        <taxon>Gunneridae</taxon>
        <taxon>Pentapetalae</taxon>
        <taxon>asterids</taxon>
        <taxon>Ericales</taxon>
        <taxon>Ericaceae</taxon>
        <taxon>Ericoideae</taxon>
        <taxon>Rhodoreae</taxon>
        <taxon>Rhododendron</taxon>
    </lineage>
</organism>
<evidence type="ECO:0000256" key="4">
    <source>
        <dbReference type="SAM" id="MobiDB-lite"/>
    </source>
</evidence>
<dbReference type="EMBL" id="JACTNZ010000009">
    <property type="protein sequence ID" value="KAG5530796.1"/>
    <property type="molecule type" value="Genomic_DNA"/>
</dbReference>
<keyword evidence="5" id="KW-0812">Transmembrane</keyword>
<dbReference type="InterPro" id="IPR039647">
    <property type="entry name" value="EF_hand_pair_protein_CML-like"/>
</dbReference>
<keyword evidence="8" id="KW-1185">Reference proteome</keyword>
<keyword evidence="5" id="KW-1133">Transmembrane helix</keyword>
<feature type="transmembrane region" description="Helical" evidence="5">
    <location>
        <begin position="6"/>
        <end position="23"/>
    </location>
</feature>
<dbReference type="InterPro" id="IPR018247">
    <property type="entry name" value="EF_Hand_1_Ca_BS"/>
</dbReference>
<feature type="domain" description="EF-hand" evidence="6">
    <location>
        <begin position="104"/>
        <end position="139"/>
    </location>
</feature>
<dbReference type="SUPFAM" id="SSF47473">
    <property type="entry name" value="EF-hand"/>
    <property type="match status" value="1"/>
</dbReference>
<reference evidence="7" key="1">
    <citation type="submission" date="2020-08" db="EMBL/GenBank/DDBJ databases">
        <title>Plant Genome Project.</title>
        <authorList>
            <person name="Zhang R.-G."/>
        </authorList>
    </citation>
    <scope>NUCLEOTIDE SEQUENCE</scope>
    <source>
        <strain evidence="7">WSP0</strain>
        <tissue evidence="7">Leaf</tissue>
    </source>
</reference>
<dbReference type="InterPro" id="IPR002048">
    <property type="entry name" value="EF_hand_dom"/>
</dbReference>
<evidence type="ECO:0000259" key="6">
    <source>
        <dbReference type="PROSITE" id="PS50222"/>
    </source>
</evidence>
<feature type="domain" description="EF-hand" evidence="6">
    <location>
        <begin position="68"/>
        <end position="103"/>
    </location>
</feature>
<accession>A0AAV6IQ61</accession>
<evidence type="ECO:0000313" key="7">
    <source>
        <dbReference type="EMBL" id="KAG5530796.1"/>
    </source>
</evidence>
<evidence type="ECO:0000256" key="3">
    <source>
        <dbReference type="ARBA" id="ARBA00022837"/>
    </source>
</evidence>
<protein>
    <recommendedName>
        <fullName evidence="6">EF-hand domain-containing protein</fullName>
    </recommendedName>
</protein>
<keyword evidence="3" id="KW-0106">Calcium</keyword>
<feature type="domain" description="EF-hand" evidence="6">
    <location>
        <begin position="142"/>
        <end position="177"/>
    </location>
</feature>
<evidence type="ECO:0000256" key="1">
    <source>
        <dbReference type="ARBA" id="ARBA00022723"/>
    </source>
</evidence>
<name>A0AAV6IQ61_9ERIC</name>
<dbReference type="PROSITE" id="PS50222">
    <property type="entry name" value="EF_HAND_2"/>
    <property type="match status" value="4"/>
</dbReference>
<feature type="region of interest" description="Disordered" evidence="4">
    <location>
        <begin position="41"/>
        <end position="63"/>
    </location>
</feature>
<gene>
    <name evidence="7" type="ORF">RHGRI_025686</name>
</gene>
<dbReference type="CDD" id="cd00051">
    <property type="entry name" value="EFh"/>
    <property type="match status" value="1"/>
</dbReference>